<keyword evidence="2" id="KW-1185">Reference proteome</keyword>
<evidence type="ECO:0000313" key="1">
    <source>
        <dbReference type="EMBL" id="CAD0094234.1"/>
    </source>
</evidence>
<sequence>MRPSSRTCSGTNSAIDGTPMQGLTNGATAVGFNVGYVALNFTIDCTTGYFAASSTASYGRFTQGKSLDTQLGTPAVNASQSCYAFAGMLSITPNINFVNDYALRGFSQPGVTFYMGKQFLVGHDLFLNYPTGLPDGVRCDIQVKATEHDTLSYVRYYSTSPAFVSSNTTTSASCNGTGTLNLGFNKVKLLAAYDPTDVGADLTCGFKQAGDTFHSVTLQPYCSLLLSYSTPTTTSTQVISTTTTSTITVNYGRRRRSIITAAPMAAEEPLRRREPNASVAASTMTPSAVNGEPSVLARFSSQDVTNACSFEATPVTTTITEVTSTTTTLTAYATATNLPNPFLLSTMPFFVDNSGTLRSWQNSSLTLVDHYEPNSGTVDNAFFWILRVIQQQTSTDFDTMCFGGRTTFVCQMSMCQNKHWETRWYTFGADADKCVMSEPVGPCSDPWMVYHEEEKHCTACLIRFNTDSPPPPLVPGTFHPEDHARAQPHLMDYEQREAFTVKTTGELTGPMIVARESDRQLPDSDM</sequence>
<reference evidence="1" key="1">
    <citation type="submission" date="2020-06" db="EMBL/GenBank/DDBJ databases">
        <authorList>
            <person name="Onetto C."/>
        </authorList>
    </citation>
    <scope>NUCLEOTIDE SEQUENCE</scope>
</reference>
<dbReference type="EMBL" id="CAIJEN010000014">
    <property type="protein sequence ID" value="CAD0094234.1"/>
    <property type="molecule type" value="Genomic_DNA"/>
</dbReference>
<proteinExistence type="predicted"/>
<accession>A0A9N8JZB2</accession>
<dbReference type="Proteomes" id="UP000716446">
    <property type="component" value="Unassembled WGS sequence"/>
</dbReference>
<dbReference type="AlphaFoldDB" id="A0A9N8JZB2"/>
<protein>
    <submittedName>
        <fullName evidence="1">Uncharacterized protein</fullName>
    </submittedName>
</protein>
<evidence type="ECO:0000313" key="2">
    <source>
        <dbReference type="Proteomes" id="UP000716446"/>
    </source>
</evidence>
<comment type="caution">
    <text evidence="1">The sequence shown here is derived from an EMBL/GenBank/DDBJ whole genome shotgun (WGS) entry which is preliminary data.</text>
</comment>
<gene>
    <name evidence="1" type="ORF">AWRI4619_LOCUS8332</name>
</gene>
<organism evidence="1 2">
    <name type="scientific">Aureobasidium vineae</name>
    <dbReference type="NCBI Taxonomy" id="2773715"/>
    <lineage>
        <taxon>Eukaryota</taxon>
        <taxon>Fungi</taxon>
        <taxon>Dikarya</taxon>
        <taxon>Ascomycota</taxon>
        <taxon>Pezizomycotina</taxon>
        <taxon>Dothideomycetes</taxon>
        <taxon>Dothideomycetidae</taxon>
        <taxon>Dothideales</taxon>
        <taxon>Saccotheciaceae</taxon>
        <taxon>Aureobasidium</taxon>
    </lineage>
</organism>
<name>A0A9N8JZB2_9PEZI</name>